<organism evidence="1 2">
    <name type="scientific">Bacteroides pyogenes F0041</name>
    <dbReference type="NCBI Taxonomy" id="1321819"/>
    <lineage>
        <taxon>Bacteria</taxon>
        <taxon>Pseudomonadati</taxon>
        <taxon>Bacteroidota</taxon>
        <taxon>Bacteroidia</taxon>
        <taxon>Bacteroidales</taxon>
        <taxon>Bacteroidaceae</taxon>
        <taxon>Bacteroides</taxon>
    </lineage>
</organism>
<dbReference type="EMBL" id="AWSV01000096">
    <property type="protein sequence ID" value="ERI85334.1"/>
    <property type="molecule type" value="Genomic_DNA"/>
</dbReference>
<comment type="caution">
    <text evidence="1">The sequence shown here is derived from an EMBL/GenBank/DDBJ whole genome shotgun (WGS) entry which is preliminary data.</text>
</comment>
<name>U2C4D8_9BACE</name>
<dbReference type="HOGENOM" id="CLU_2505890_0_0_10"/>
<protein>
    <submittedName>
        <fullName evidence="1">Uncharacterized protein</fullName>
    </submittedName>
</protein>
<sequence>MIACSLKNKKESGYQMLPQVVNEVNATRKNIKQLSGTNQAYDINHCFEESFQRPVSRCFWITRIPVKFIKTLRMKKKVRTTDSSR</sequence>
<dbReference type="Proteomes" id="UP000016496">
    <property type="component" value="Unassembled WGS sequence"/>
</dbReference>
<evidence type="ECO:0000313" key="1">
    <source>
        <dbReference type="EMBL" id="ERI85334.1"/>
    </source>
</evidence>
<evidence type="ECO:0000313" key="2">
    <source>
        <dbReference type="Proteomes" id="UP000016496"/>
    </source>
</evidence>
<proteinExistence type="predicted"/>
<reference evidence="1 2" key="1">
    <citation type="submission" date="2013-08" db="EMBL/GenBank/DDBJ databases">
        <authorList>
            <person name="Weinstock G."/>
            <person name="Sodergren E."/>
            <person name="Wylie T."/>
            <person name="Fulton L."/>
            <person name="Fulton R."/>
            <person name="Fronick C."/>
            <person name="O'Laughlin M."/>
            <person name="Godfrey J."/>
            <person name="Miner T."/>
            <person name="Herter B."/>
            <person name="Appelbaum E."/>
            <person name="Cordes M."/>
            <person name="Lek S."/>
            <person name="Wollam A."/>
            <person name="Pepin K.H."/>
            <person name="Palsikar V.B."/>
            <person name="Mitreva M."/>
            <person name="Wilson R.K."/>
        </authorList>
    </citation>
    <scope>NUCLEOTIDE SEQUENCE [LARGE SCALE GENOMIC DNA]</scope>
    <source>
        <strain evidence="1 2">F0041</strain>
    </source>
</reference>
<gene>
    <name evidence="1" type="ORF">HMPREF1981_01891</name>
</gene>
<dbReference type="AlphaFoldDB" id="U2C4D8"/>
<accession>U2C4D8</accession>